<reference evidence="1" key="1">
    <citation type="journal article" date="2014" name="Front. Microbiol.">
        <title>High frequency of phylogenetically diverse reductive dehalogenase-homologous genes in deep subseafloor sedimentary metagenomes.</title>
        <authorList>
            <person name="Kawai M."/>
            <person name="Futagami T."/>
            <person name="Toyoda A."/>
            <person name="Takaki Y."/>
            <person name="Nishi S."/>
            <person name="Hori S."/>
            <person name="Arai W."/>
            <person name="Tsubouchi T."/>
            <person name="Morono Y."/>
            <person name="Uchiyama I."/>
            <person name="Ito T."/>
            <person name="Fujiyama A."/>
            <person name="Inagaki F."/>
            <person name="Takami H."/>
        </authorList>
    </citation>
    <scope>NUCLEOTIDE SEQUENCE</scope>
    <source>
        <strain evidence="1">Expedition CK06-06</strain>
    </source>
</reference>
<organism evidence="1">
    <name type="scientific">marine sediment metagenome</name>
    <dbReference type="NCBI Taxonomy" id="412755"/>
    <lineage>
        <taxon>unclassified sequences</taxon>
        <taxon>metagenomes</taxon>
        <taxon>ecological metagenomes</taxon>
    </lineage>
</organism>
<accession>X0YTQ2</accession>
<dbReference type="EMBL" id="BART01005000">
    <property type="protein sequence ID" value="GAG59635.1"/>
    <property type="molecule type" value="Genomic_DNA"/>
</dbReference>
<dbReference type="AlphaFoldDB" id="X0YTQ2"/>
<feature type="non-terminal residue" evidence="1">
    <location>
        <position position="1"/>
    </location>
</feature>
<comment type="caution">
    <text evidence="1">The sequence shown here is derived from an EMBL/GenBank/DDBJ whole genome shotgun (WGS) entry which is preliminary data.</text>
</comment>
<evidence type="ECO:0000313" key="1">
    <source>
        <dbReference type="EMBL" id="GAG59635.1"/>
    </source>
</evidence>
<sequence length="29" mass="3099">NIGGKELWNADGALAGADDCEGIYVIFWT</sequence>
<proteinExistence type="predicted"/>
<name>X0YTQ2_9ZZZZ</name>
<gene>
    <name evidence="1" type="ORF">S01H4_12002</name>
</gene>
<protein>
    <submittedName>
        <fullName evidence="1">Uncharacterized protein</fullName>
    </submittedName>
</protein>